<dbReference type="InterPro" id="IPR036869">
    <property type="entry name" value="J_dom_sf"/>
</dbReference>
<feature type="domain" description="J" evidence="1">
    <location>
        <begin position="162"/>
        <end position="226"/>
    </location>
</feature>
<dbReference type="Pfam" id="PF05099">
    <property type="entry name" value="TerB"/>
    <property type="match status" value="1"/>
</dbReference>
<dbReference type="InterPro" id="IPR029024">
    <property type="entry name" value="TerB-like"/>
</dbReference>
<dbReference type="OrthoDB" id="9782583at2"/>
<gene>
    <name evidence="2" type="ORF">SAMN06273572_103119</name>
</gene>
<organism evidence="2 3">
    <name type="scientific">Pontivivens marinum</name>
    <dbReference type="NCBI Taxonomy" id="1690039"/>
    <lineage>
        <taxon>Bacteria</taxon>
        <taxon>Pseudomonadati</taxon>
        <taxon>Pseudomonadota</taxon>
        <taxon>Alphaproteobacteria</taxon>
        <taxon>Rhodobacterales</taxon>
        <taxon>Paracoccaceae</taxon>
        <taxon>Pontivivens</taxon>
    </lineage>
</organism>
<dbReference type="Proteomes" id="UP000220034">
    <property type="component" value="Unassembled WGS sequence"/>
</dbReference>
<accession>A0A2C9CS71</accession>
<dbReference type="Gene3D" id="1.10.3680.10">
    <property type="entry name" value="TerB-like"/>
    <property type="match status" value="1"/>
</dbReference>
<evidence type="ECO:0000259" key="1">
    <source>
        <dbReference type="PROSITE" id="PS50076"/>
    </source>
</evidence>
<dbReference type="CDD" id="cd07316">
    <property type="entry name" value="terB_like_DjlA"/>
    <property type="match status" value="1"/>
</dbReference>
<reference evidence="3" key="1">
    <citation type="submission" date="2017-09" db="EMBL/GenBank/DDBJ databases">
        <authorList>
            <person name="Varghese N."/>
            <person name="Submissions S."/>
        </authorList>
    </citation>
    <scope>NUCLEOTIDE SEQUENCE [LARGE SCALE GENOMIC DNA]</scope>
    <source>
        <strain evidence="3">C7</strain>
    </source>
</reference>
<dbReference type="AlphaFoldDB" id="A0A2C9CS71"/>
<sequence>MSIWTRITEAISALRAGEGLSAVFEKLSTPPQRSVGFTIAVIALGAKMAKADGQVTRDEVTAFREVFHIAPEHEAKAARIFDMARLDSAGFEAYATQIARMLAHDEAVRQDLLEGLFHIAAADGVYHPAEDEFLHRVADIFGIGERCFRAIRARQVVDAEPDPYDVLGVTPDMELKDMRSRWRELVRDTHPDRMIARGVPEEAVMLATKRMAAINRAWEDVQQERSAA</sequence>
<evidence type="ECO:0000313" key="2">
    <source>
        <dbReference type="EMBL" id="SOH94092.1"/>
    </source>
</evidence>
<dbReference type="PROSITE" id="PS50076">
    <property type="entry name" value="DNAJ_2"/>
    <property type="match status" value="1"/>
</dbReference>
<dbReference type="SUPFAM" id="SSF46565">
    <property type="entry name" value="Chaperone J-domain"/>
    <property type="match status" value="1"/>
</dbReference>
<dbReference type="CDD" id="cd06257">
    <property type="entry name" value="DnaJ"/>
    <property type="match status" value="1"/>
</dbReference>
<dbReference type="InterPro" id="IPR001623">
    <property type="entry name" value="DnaJ_domain"/>
</dbReference>
<name>A0A2C9CS71_9RHOB</name>
<dbReference type="SUPFAM" id="SSF158682">
    <property type="entry name" value="TerB-like"/>
    <property type="match status" value="1"/>
</dbReference>
<proteinExistence type="predicted"/>
<dbReference type="RefSeq" id="WP_097929655.1">
    <property type="nucleotide sequence ID" value="NZ_OCTN01000003.1"/>
</dbReference>
<keyword evidence="3" id="KW-1185">Reference proteome</keyword>
<dbReference type="SMART" id="SM00271">
    <property type="entry name" value="DnaJ"/>
    <property type="match status" value="1"/>
</dbReference>
<dbReference type="Gene3D" id="1.10.287.110">
    <property type="entry name" value="DnaJ domain"/>
    <property type="match status" value="1"/>
</dbReference>
<protein>
    <submittedName>
        <fullName evidence="2">DnaJ like chaperone protein</fullName>
    </submittedName>
</protein>
<dbReference type="Pfam" id="PF00226">
    <property type="entry name" value="DnaJ"/>
    <property type="match status" value="1"/>
</dbReference>
<dbReference type="EMBL" id="OCTN01000003">
    <property type="protein sequence ID" value="SOH94092.1"/>
    <property type="molecule type" value="Genomic_DNA"/>
</dbReference>
<evidence type="ECO:0000313" key="3">
    <source>
        <dbReference type="Proteomes" id="UP000220034"/>
    </source>
</evidence>
<dbReference type="InterPro" id="IPR007791">
    <property type="entry name" value="DjlA_N"/>
</dbReference>